<name>A0A8C5AJE4_GADMO</name>
<reference evidence="7" key="2">
    <citation type="submission" date="2025-09" db="UniProtKB">
        <authorList>
            <consortium name="Ensembl"/>
        </authorList>
    </citation>
    <scope>IDENTIFICATION</scope>
</reference>
<dbReference type="GeneTree" id="ENSGT00940000155672"/>
<evidence type="ECO:0000256" key="2">
    <source>
        <dbReference type="ARBA" id="ARBA00022801"/>
    </source>
</evidence>
<dbReference type="InterPro" id="IPR015655">
    <property type="entry name" value="PP2C"/>
</dbReference>
<dbReference type="InterPro" id="IPR036457">
    <property type="entry name" value="PPM-type-like_dom_sf"/>
</dbReference>
<feature type="compositionally biased region" description="Polar residues" evidence="5">
    <location>
        <begin position="83"/>
        <end position="93"/>
    </location>
</feature>
<keyword evidence="8" id="KW-1185">Reference proteome</keyword>
<reference evidence="7" key="1">
    <citation type="submission" date="2025-08" db="UniProtKB">
        <authorList>
            <consortium name="Ensembl"/>
        </authorList>
    </citation>
    <scope>IDENTIFICATION</scope>
</reference>
<comment type="similarity">
    <text evidence="4">Belongs to the PP2C family.</text>
</comment>
<dbReference type="InterPro" id="IPR000222">
    <property type="entry name" value="PP2C_BS"/>
</dbReference>
<evidence type="ECO:0000313" key="8">
    <source>
        <dbReference type="Proteomes" id="UP000694546"/>
    </source>
</evidence>
<dbReference type="Ensembl" id="ENSGMOT00000064646.1">
    <property type="protein sequence ID" value="ENSGMOP00000031562.1"/>
    <property type="gene ID" value="ENSGMOG00000010402.2"/>
</dbReference>
<dbReference type="Pfam" id="PF00481">
    <property type="entry name" value="PP2C"/>
    <property type="match status" value="1"/>
</dbReference>
<organism evidence="7 8">
    <name type="scientific">Gadus morhua</name>
    <name type="common">Atlantic cod</name>
    <dbReference type="NCBI Taxonomy" id="8049"/>
    <lineage>
        <taxon>Eukaryota</taxon>
        <taxon>Metazoa</taxon>
        <taxon>Chordata</taxon>
        <taxon>Craniata</taxon>
        <taxon>Vertebrata</taxon>
        <taxon>Euteleostomi</taxon>
        <taxon>Actinopterygii</taxon>
        <taxon>Neopterygii</taxon>
        <taxon>Teleostei</taxon>
        <taxon>Neoteleostei</taxon>
        <taxon>Acanthomorphata</taxon>
        <taxon>Zeiogadaria</taxon>
        <taxon>Gadariae</taxon>
        <taxon>Gadiformes</taxon>
        <taxon>Gadoidei</taxon>
        <taxon>Gadidae</taxon>
        <taxon>Gadus</taxon>
    </lineage>
</organism>
<dbReference type="InterPro" id="IPR001932">
    <property type="entry name" value="PPM-type_phosphatase-like_dom"/>
</dbReference>
<proteinExistence type="inferred from homology"/>
<dbReference type="SMART" id="SM00332">
    <property type="entry name" value="PP2Cc"/>
    <property type="match status" value="1"/>
</dbReference>
<evidence type="ECO:0000256" key="3">
    <source>
        <dbReference type="ARBA" id="ARBA00022912"/>
    </source>
</evidence>
<dbReference type="AlphaFoldDB" id="A0A8C5AJE4"/>
<dbReference type="GO" id="GO:0004722">
    <property type="term" value="F:protein serine/threonine phosphatase activity"/>
    <property type="evidence" value="ECO:0007669"/>
    <property type="project" value="InterPro"/>
</dbReference>
<dbReference type="GO" id="GO:0046872">
    <property type="term" value="F:metal ion binding"/>
    <property type="evidence" value="ECO:0007669"/>
    <property type="project" value="UniProtKB-KW"/>
</dbReference>
<evidence type="ECO:0000313" key="7">
    <source>
        <dbReference type="Ensembl" id="ENSGMOP00000031562.1"/>
    </source>
</evidence>
<dbReference type="Proteomes" id="UP000694546">
    <property type="component" value="Chromosome 7"/>
</dbReference>
<dbReference type="Gene3D" id="3.60.40.10">
    <property type="entry name" value="PPM-type phosphatase domain"/>
    <property type="match status" value="1"/>
</dbReference>
<evidence type="ECO:0000256" key="5">
    <source>
        <dbReference type="SAM" id="MobiDB-lite"/>
    </source>
</evidence>
<dbReference type="PROSITE" id="PS01032">
    <property type="entry name" value="PPM_1"/>
    <property type="match status" value="1"/>
</dbReference>
<evidence type="ECO:0000256" key="4">
    <source>
        <dbReference type="RuleBase" id="RU003465"/>
    </source>
</evidence>
<dbReference type="SUPFAM" id="SSF81606">
    <property type="entry name" value="PP2C-like"/>
    <property type="match status" value="1"/>
</dbReference>
<keyword evidence="3 4" id="KW-0904">Protein phosphatase</keyword>
<keyword evidence="2 4" id="KW-0378">Hydrolase</keyword>
<keyword evidence="1" id="KW-0479">Metal-binding</keyword>
<sequence length="482" mass="52646">MEEDIAFRISAFSARGGRRYMEDVFQVRVEPEEPPGSRGVEDPPGSGIGEDPPGSRTGGDPVVQDPEPEDQEGGGKQPMTGPETPSTGGTAHTTVHTSRSVAFFAVFDGHGGQEAAHFARDHLWDLLRTQRGFWSLDNEEVCAALRKGFIACHHAMWKKLPEWPKTPTGLPSTSGTTASVVVIRGTQMYVAHVGDSAVVVGERDEDSDVRLKALEVTQDHKPEVPEERERIERLGGSVMKKSGVNRVVWKRPRLTHNGPVRRSTVIDQIPFLAVARALGDLWSYDFYSGEFVVSPEPDTAVVTLDPTRHRYVILGSDGLWNMMSPKDAVNMCYTNRSAGVPQGPRGQSCAARLGRTALVFWKQRMLRADNMTVLVLALQERGGAPLPMHQDEVVLDLAAGARNGPYPGSPPASGCKDRQGEGWNPHLCGRPTGFILRHWAILRDVPIQFFPSRCLNLSIGADTGVNTDTASSVVTTYSTCSY</sequence>
<evidence type="ECO:0000256" key="1">
    <source>
        <dbReference type="ARBA" id="ARBA00022723"/>
    </source>
</evidence>
<accession>A0A8C5AJE4</accession>
<protein>
    <submittedName>
        <fullName evidence="7">Protein phosphatase, Mg2+/Mn2+ dependent, 1Db</fullName>
    </submittedName>
</protein>
<dbReference type="PANTHER" id="PTHR47992">
    <property type="entry name" value="PROTEIN PHOSPHATASE"/>
    <property type="match status" value="1"/>
</dbReference>
<feature type="region of interest" description="Disordered" evidence="5">
    <location>
        <begin position="26"/>
        <end position="93"/>
    </location>
</feature>
<dbReference type="PROSITE" id="PS51746">
    <property type="entry name" value="PPM_2"/>
    <property type="match status" value="1"/>
</dbReference>
<feature type="domain" description="PPM-type phosphatase" evidence="6">
    <location>
        <begin position="73"/>
        <end position="378"/>
    </location>
</feature>
<evidence type="ECO:0000259" key="6">
    <source>
        <dbReference type="PROSITE" id="PS51746"/>
    </source>
</evidence>
<dbReference type="CDD" id="cd00143">
    <property type="entry name" value="PP2Cc"/>
    <property type="match status" value="1"/>
</dbReference>